<dbReference type="PANTHER" id="PTHR16275:SF8">
    <property type="entry name" value="COILED-COIL DOMAIN-CONTAINING PROTEIN 40"/>
    <property type="match status" value="1"/>
</dbReference>
<feature type="compositionally biased region" description="Polar residues" evidence="2">
    <location>
        <begin position="107"/>
        <end position="118"/>
    </location>
</feature>
<feature type="compositionally biased region" description="Pro residues" evidence="2">
    <location>
        <begin position="195"/>
        <end position="204"/>
    </location>
</feature>
<feature type="coiled-coil region" evidence="1">
    <location>
        <begin position="657"/>
        <end position="747"/>
    </location>
</feature>
<feature type="compositionally biased region" description="Low complexity" evidence="2">
    <location>
        <begin position="1"/>
        <end position="32"/>
    </location>
</feature>
<name>A0A0L0HSE3_SPIPD</name>
<proteinExistence type="predicted"/>
<sequence length="1139" mass="128968">MDNDGEAPAPSSEGASPASPSPVETPVTVPAEQATSPVPPEQSVPAQPIEASSPAPPSEEYAPISAPDQSALSSLAEESTPGPTNEESHSSSLVGGSAPALPIEESVFSSSTDESNLAPTIEESPVDPVDVEPAPTRSNAGSGYATPTENPPSSPPFDEYSLTAEAEMEEISSPQRDSNANAEISASQKDVPETPNYPPLPPLPTYSLSYAEQQRPPTRTLETSLDNVYTASAQQRWASSSEVEASPHASGDLGPDEPLPRPEEGEQHEFDDEDAEAIAEDTAVMDPDNPLMQRVQAALYKQLSEQKSKLQYDLKEKEEAVRAANLRREAIGVELYSLQQQLARHQAMLEGTQDNLNVIRGYREEAERRLRHATAQWKEQKEKVEQHAKNLDQHKQELEKISRTIKQVDLYNEELRSKILVAKRTTMKAEEDLIKQEQDKKRQDYFVDHLTDQLRKLQERRALYETQLLAQQKETKAAMETLQDAATEMEAIQFEKRQLLHQWKSSLIGLQKREEVLQQIDAGIQKNKDTILNMTGEISGFKHSLRKAQEENESLTVLLNKLEGEVDFLKREIGSINEQKEKLKESWTMYTKSLSQTEAELGTVMLERQTLQMEMSAVQKQTHITVVATQKLQSEITEHLQTQLSISKGAQGTRKDNNRLHNQIHEKEATIAQVENDLSHIRLETLNANSRIRGMKETLQVLDAELAERNEVIEKYEVEIRRRNDELGKKQGEMDLLNKKYDQLTAKNLDESVGPLEATIHNLSKLVQQKEKECSQLSQFWLRSQNELVVMTKRTGEVSDETQDLRMRLTVLSRKKMVVNNAFDTELKEIREHQRNIRQLQNDMVKINTLLTRQASVQNKLEENNLGLEQEFRAKLKHAELESIQMEQNLENLKSEKQRALQGLVEAERQMMLWEKKIQLARETQAALDPNVGATEIKEMQAEIHRMKLRYASMLKLQEKMVAEMEKSVYRRESITARTKTKGKGGGQISLQKAITDLTKKIRMTMNDLRECDQDIVALQSSQENLTAQVSQASNSITDLEAKEQQLLTDIETQLQKKELLANQTLLKQRQARRYRDVADGKYSFLVREADQREVERDKHKERLGKIDSVIRTVETEYGVSVKSSFEPIHNLIAMGLTV</sequence>
<feature type="coiled-coil region" evidence="1">
    <location>
        <begin position="545"/>
        <end position="586"/>
    </location>
</feature>
<dbReference type="PANTHER" id="PTHR16275">
    <property type="entry name" value="COILED-COIL DOMAIN-CONTAINING PROTEIN 40"/>
    <property type="match status" value="1"/>
</dbReference>
<evidence type="ECO:0000256" key="2">
    <source>
        <dbReference type="SAM" id="MobiDB-lite"/>
    </source>
</evidence>
<dbReference type="STRING" id="645134.A0A0L0HSE3"/>
<feature type="compositionally biased region" description="Polar residues" evidence="2">
    <location>
        <begin position="68"/>
        <end position="94"/>
    </location>
</feature>
<feature type="compositionally biased region" description="Low complexity" evidence="2">
    <location>
        <begin position="45"/>
        <end position="67"/>
    </location>
</feature>
<feature type="compositionally biased region" description="Basic and acidic residues" evidence="2">
    <location>
        <begin position="258"/>
        <end position="268"/>
    </location>
</feature>
<evidence type="ECO:0000313" key="4">
    <source>
        <dbReference type="Proteomes" id="UP000053201"/>
    </source>
</evidence>
<dbReference type="GO" id="GO:0035082">
    <property type="term" value="P:axoneme assembly"/>
    <property type="evidence" value="ECO:0007669"/>
    <property type="project" value="InterPro"/>
</dbReference>
<dbReference type="InParanoid" id="A0A0L0HSE3"/>
<dbReference type="Proteomes" id="UP000053201">
    <property type="component" value="Unassembled WGS sequence"/>
</dbReference>
<feature type="coiled-coil region" evidence="1">
    <location>
        <begin position="300"/>
        <end position="404"/>
    </location>
</feature>
<dbReference type="InterPro" id="IPR037386">
    <property type="entry name" value="CCDC40"/>
</dbReference>
<protein>
    <recommendedName>
        <fullName evidence="5">Coiled-coil domain-containing protein 40</fullName>
    </recommendedName>
</protein>
<accession>A0A0L0HSE3</accession>
<dbReference type="eggNOG" id="ENOG502QQ91">
    <property type="taxonomic scope" value="Eukaryota"/>
</dbReference>
<evidence type="ECO:0000256" key="1">
    <source>
        <dbReference type="SAM" id="Coils"/>
    </source>
</evidence>
<evidence type="ECO:0000313" key="3">
    <source>
        <dbReference type="EMBL" id="KND03997.1"/>
    </source>
</evidence>
<keyword evidence="1" id="KW-0175">Coiled coil</keyword>
<gene>
    <name evidence="3" type="ORF">SPPG_01445</name>
</gene>
<feature type="coiled-coil region" evidence="1">
    <location>
        <begin position="876"/>
        <end position="924"/>
    </location>
</feature>
<evidence type="ECO:0008006" key="5">
    <source>
        <dbReference type="Google" id="ProtNLM"/>
    </source>
</evidence>
<dbReference type="GO" id="GO:0005737">
    <property type="term" value="C:cytoplasm"/>
    <property type="evidence" value="ECO:0007669"/>
    <property type="project" value="TreeGrafter"/>
</dbReference>
<feature type="compositionally biased region" description="Polar residues" evidence="2">
    <location>
        <begin position="172"/>
        <end position="188"/>
    </location>
</feature>
<dbReference type="OMA" id="RMQRIQK"/>
<feature type="region of interest" description="Disordered" evidence="2">
    <location>
        <begin position="1"/>
        <end position="273"/>
    </location>
</feature>
<dbReference type="OrthoDB" id="188741at2759"/>
<dbReference type="AlphaFoldDB" id="A0A0L0HSE3"/>
<dbReference type="VEuPathDB" id="FungiDB:SPPG_01445"/>
<dbReference type="Pfam" id="PF08647">
    <property type="entry name" value="BRE1"/>
    <property type="match status" value="1"/>
</dbReference>
<feature type="coiled-coil region" evidence="1">
    <location>
        <begin position="823"/>
        <end position="850"/>
    </location>
</feature>
<reference evidence="3 4" key="1">
    <citation type="submission" date="2009-08" db="EMBL/GenBank/DDBJ databases">
        <title>The Genome Sequence of Spizellomyces punctatus strain DAOM BR117.</title>
        <authorList>
            <consortium name="The Broad Institute Genome Sequencing Platform"/>
            <person name="Russ C."/>
            <person name="Cuomo C."/>
            <person name="Shea T."/>
            <person name="Young S.K."/>
            <person name="Zeng Q."/>
            <person name="Koehrsen M."/>
            <person name="Haas B."/>
            <person name="Borodovsky M."/>
            <person name="Guigo R."/>
            <person name="Alvarado L."/>
            <person name="Berlin A."/>
            <person name="Bochicchio J."/>
            <person name="Borenstein D."/>
            <person name="Chapman S."/>
            <person name="Chen Z."/>
            <person name="Engels R."/>
            <person name="Freedman E."/>
            <person name="Gellesch M."/>
            <person name="Goldberg J."/>
            <person name="Griggs A."/>
            <person name="Gujja S."/>
            <person name="Heiman D."/>
            <person name="Hepburn T."/>
            <person name="Howarth C."/>
            <person name="Jen D."/>
            <person name="Larson L."/>
            <person name="Lewis B."/>
            <person name="Mehta T."/>
            <person name="Park D."/>
            <person name="Pearson M."/>
            <person name="Roberts A."/>
            <person name="Saif S."/>
            <person name="Shenoy N."/>
            <person name="Sisk P."/>
            <person name="Stolte C."/>
            <person name="Sykes S."/>
            <person name="Thomson T."/>
            <person name="Walk T."/>
            <person name="White J."/>
            <person name="Yandava C."/>
            <person name="Burger G."/>
            <person name="Gray M.W."/>
            <person name="Holland P.W.H."/>
            <person name="King N."/>
            <person name="Lang F.B.F."/>
            <person name="Roger A.J."/>
            <person name="Ruiz-Trillo I."/>
            <person name="Lander E."/>
            <person name="Nusbaum C."/>
        </authorList>
    </citation>
    <scope>NUCLEOTIDE SEQUENCE [LARGE SCALE GENOMIC DNA]</scope>
    <source>
        <strain evidence="3 4">DAOM BR117</strain>
    </source>
</reference>
<keyword evidence="4" id="KW-1185">Reference proteome</keyword>
<feature type="compositionally biased region" description="Polar residues" evidence="2">
    <location>
        <begin position="211"/>
        <end position="243"/>
    </location>
</feature>
<dbReference type="Gene3D" id="6.10.250.3110">
    <property type="match status" value="1"/>
</dbReference>
<dbReference type="EMBL" id="KQ257451">
    <property type="protein sequence ID" value="KND03997.1"/>
    <property type="molecule type" value="Genomic_DNA"/>
</dbReference>
<feature type="compositionally biased region" description="Polar residues" evidence="2">
    <location>
        <begin position="136"/>
        <end position="148"/>
    </location>
</feature>
<dbReference type="GeneID" id="27685105"/>
<organism evidence="3 4">
    <name type="scientific">Spizellomyces punctatus (strain DAOM BR117)</name>
    <dbReference type="NCBI Taxonomy" id="645134"/>
    <lineage>
        <taxon>Eukaryota</taxon>
        <taxon>Fungi</taxon>
        <taxon>Fungi incertae sedis</taxon>
        <taxon>Chytridiomycota</taxon>
        <taxon>Chytridiomycota incertae sedis</taxon>
        <taxon>Chytridiomycetes</taxon>
        <taxon>Spizellomycetales</taxon>
        <taxon>Spizellomycetaceae</taxon>
        <taxon>Spizellomyces</taxon>
    </lineage>
</organism>
<feature type="coiled-coil region" evidence="1">
    <location>
        <begin position="447"/>
        <end position="474"/>
    </location>
</feature>
<dbReference type="RefSeq" id="XP_016612036.1">
    <property type="nucleotide sequence ID" value="XM_016749762.1"/>
</dbReference>
<dbReference type="SUPFAM" id="SSF57997">
    <property type="entry name" value="Tropomyosin"/>
    <property type="match status" value="1"/>
</dbReference>